<comment type="caution">
    <text evidence="3">The sequence shown here is derived from an EMBL/GenBank/DDBJ whole genome shotgun (WGS) entry which is preliminary data.</text>
</comment>
<name>A0A5B0DR61_9HYPH</name>
<reference evidence="3 4" key="1">
    <citation type="submission" date="2019-08" db="EMBL/GenBank/DDBJ databases">
        <title>Aureimonas fodiniaquatilis sp. nov., isolated from a coal mine wastewater.</title>
        <authorList>
            <person name="Kim W."/>
        </authorList>
    </citation>
    <scope>NUCLEOTIDE SEQUENCE [LARGE SCALE GENOMIC DNA]</scope>
    <source>
        <strain evidence="3 4">CAU 1482</strain>
    </source>
</reference>
<dbReference type="Pfam" id="PF04101">
    <property type="entry name" value="Glyco_tran_28_C"/>
    <property type="match status" value="1"/>
</dbReference>
<evidence type="ECO:0000313" key="4">
    <source>
        <dbReference type="Proteomes" id="UP000324738"/>
    </source>
</evidence>
<feature type="signal peptide" evidence="1">
    <location>
        <begin position="1"/>
        <end position="23"/>
    </location>
</feature>
<dbReference type="GO" id="GO:0005975">
    <property type="term" value="P:carbohydrate metabolic process"/>
    <property type="evidence" value="ECO:0007669"/>
    <property type="project" value="InterPro"/>
</dbReference>
<dbReference type="Gene3D" id="3.40.50.2000">
    <property type="entry name" value="Glycogen Phosphorylase B"/>
    <property type="match status" value="2"/>
</dbReference>
<keyword evidence="4" id="KW-1185">Reference proteome</keyword>
<dbReference type="Proteomes" id="UP000324738">
    <property type="component" value="Unassembled WGS sequence"/>
</dbReference>
<keyword evidence="1" id="KW-0732">Signal</keyword>
<keyword evidence="3" id="KW-0808">Transferase</keyword>
<dbReference type="SUPFAM" id="SSF53756">
    <property type="entry name" value="UDP-Glycosyltransferase/glycogen phosphorylase"/>
    <property type="match status" value="1"/>
</dbReference>
<protein>
    <submittedName>
        <fullName evidence="3">Glycosyl transferase family 28</fullName>
    </submittedName>
</protein>
<organism evidence="3 4">
    <name type="scientific">Aureimonas fodinaquatilis</name>
    <dbReference type="NCBI Taxonomy" id="2565783"/>
    <lineage>
        <taxon>Bacteria</taxon>
        <taxon>Pseudomonadati</taxon>
        <taxon>Pseudomonadota</taxon>
        <taxon>Alphaproteobacteria</taxon>
        <taxon>Hyphomicrobiales</taxon>
        <taxon>Aurantimonadaceae</taxon>
        <taxon>Aureimonas</taxon>
    </lineage>
</organism>
<evidence type="ECO:0000259" key="2">
    <source>
        <dbReference type="Pfam" id="PF04101"/>
    </source>
</evidence>
<gene>
    <name evidence="3" type="ORF">FPY71_15695</name>
</gene>
<accession>A0A5B0DR61</accession>
<dbReference type="GO" id="GO:0016758">
    <property type="term" value="F:hexosyltransferase activity"/>
    <property type="evidence" value="ECO:0007669"/>
    <property type="project" value="InterPro"/>
</dbReference>
<dbReference type="AlphaFoldDB" id="A0A5B0DR61"/>
<proteinExistence type="predicted"/>
<dbReference type="PANTHER" id="PTHR21015">
    <property type="entry name" value="UDP-N-ACETYLGLUCOSAMINE--N-ACETYLMURAMYL-(PENTAPEPTIDE) PYROPHOSPHORYL-UNDECAPRENOL N-ACETYLGLUCOSAMINE TRANSFERASE 1"/>
    <property type="match status" value="1"/>
</dbReference>
<feature type="domain" description="Glycosyl transferase family 28 C-terminal" evidence="2">
    <location>
        <begin position="272"/>
        <end position="352"/>
    </location>
</feature>
<dbReference type="OrthoDB" id="503443at2"/>
<dbReference type="PANTHER" id="PTHR21015:SF28">
    <property type="entry name" value="SLL1722 PROTEIN"/>
    <property type="match status" value="1"/>
</dbReference>
<dbReference type="InterPro" id="IPR007235">
    <property type="entry name" value="Glyco_trans_28_C"/>
</dbReference>
<dbReference type="RefSeq" id="WP_149301269.1">
    <property type="nucleotide sequence ID" value="NZ_VTWH01000004.1"/>
</dbReference>
<evidence type="ECO:0000256" key="1">
    <source>
        <dbReference type="SAM" id="SignalP"/>
    </source>
</evidence>
<dbReference type="SUPFAM" id="SSF88713">
    <property type="entry name" value="Glycoside hydrolase/deacetylase"/>
    <property type="match status" value="1"/>
</dbReference>
<sequence>MRVFIAVTHLLGVGHLARMAALADGLAAAGHSVLVASGGRAAPTVMPGAKVEFVQLLPVHCIDADFTRLYDAENQLVTPDYLLRRQQTVLAEFERFQPDVLITETFPFGRRQLAQEFHSLLQVAKNRQNPPAILASVRDILNPPSRPEKAERADRLLDEFYDGVLVHGDELTTPLQLSWPVGEKLAGLLRYTGYINRAAACETSPVPTNEVVVSGGGGVAGLPLFEAAIAAGASDDVRGWRILIGDTVPEAQFATLVAKAGAGVVVERARPDFRQLLAGAAASISQAGYNTMLDLAVSKVPAILVPFAAQGEEEQTLRAQGAAKAGVAVMLKGEELTAEGLLAAVDEAIALPPRLSSLSLNGIERSIGVIEAGGALAQAHAAAFARLSKHLDAMAGKGQSLRFWWRDDDAADDTAQLHRMLNLREKLGVPLAIAASPRLVKDGLVSALREQKNVCVLMHGLDHRNHAPAGERKQELGWQPQPMLLAALQQGLADHMQRFGAQALSVLVPPWNRIDPNLLPHLSDAGFTGLSVFKPRKAARMHGLAVVNTHCDPIDWKHGGGLVPVGALIDRLIEEAGSEPLGLLTHHLVQDGATWRFVEQLLRLMVLHPAVEFTAPTLLFAADEGEVKG</sequence>
<dbReference type="Gene3D" id="3.20.20.370">
    <property type="entry name" value="Glycoside hydrolase/deacetylase"/>
    <property type="match status" value="1"/>
</dbReference>
<feature type="chain" id="PRO_5022841657" evidence="1">
    <location>
        <begin position="24"/>
        <end position="629"/>
    </location>
</feature>
<dbReference type="InterPro" id="IPR011330">
    <property type="entry name" value="Glyco_hydro/deAcase_b/a-brl"/>
</dbReference>
<dbReference type="EMBL" id="VTWH01000004">
    <property type="protein sequence ID" value="KAA0968996.1"/>
    <property type="molecule type" value="Genomic_DNA"/>
</dbReference>
<evidence type="ECO:0000313" key="3">
    <source>
        <dbReference type="EMBL" id="KAA0968996.1"/>
    </source>
</evidence>